<sequence length="310" mass="35282">MAYQVEDARGSSAGAWQNSVSHHIEVDDQGFLNGLGALTHLKYFSLRGISTITNLPSSILKLINLEILDLRACHNLETLPSDLSSLKTLTHLDISECYLLDIMPRGIEKLSRLQVVEGFVIGDLKLTPCRLGDFAKLQNLRRLSIHMGNEAVLQEGELNQLKNIVSLRRLKISWGVVAPKLRKEILVLSSEMSFPPDLEKLELQGLPLQHVPQWLKPSHLRKLKKLYIRGGELNSLAHDETENKWTVEILRLKYLNKFEIGCQQLLDQFPNLHYLEKSTAMRLQRTNMIKIVWSKTEGDISDKYINATTN</sequence>
<gene>
    <name evidence="3" type="ORF">M0R45_004779</name>
</gene>
<dbReference type="PANTHER" id="PTHR47186:SF45">
    <property type="entry name" value="DISEASE RESISTANCE RPP13-LIKE PROTEIN 1"/>
    <property type="match status" value="1"/>
</dbReference>
<reference evidence="3 4" key="1">
    <citation type="journal article" date="2023" name="G3 (Bethesda)">
        <title>A chromosome-length genome assembly and annotation of blackberry (Rubus argutus, cv. 'Hillquist').</title>
        <authorList>
            <person name="Bruna T."/>
            <person name="Aryal R."/>
            <person name="Dudchenko O."/>
            <person name="Sargent D.J."/>
            <person name="Mead D."/>
            <person name="Buti M."/>
            <person name="Cavallini A."/>
            <person name="Hytonen T."/>
            <person name="Andres J."/>
            <person name="Pham M."/>
            <person name="Weisz D."/>
            <person name="Mascagni F."/>
            <person name="Usai G."/>
            <person name="Natali L."/>
            <person name="Bassil N."/>
            <person name="Fernandez G.E."/>
            <person name="Lomsadze A."/>
            <person name="Armour M."/>
            <person name="Olukolu B."/>
            <person name="Poorten T."/>
            <person name="Britton C."/>
            <person name="Davik J."/>
            <person name="Ashrafi H."/>
            <person name="Aiden E.L."/>
            <person name="Borodovsky M."/>
            <person name="Worthington M."/>
        </authorList>
    </citation>
    <scope>NUCLEOTIDE SEQUENCE [LARGE SCALE GENOMIC DNA]</scope>
    <source>
        <strain evidence="3">PI 553951</strain>
    </source>
</reference>
<dbReference type="EMBL" id="JBEDUW010000001">
    <property type="protein sequence ID" value="KAK9949246.1"/>
    <property type="molecule type" value="Genomic_DNA"/>
</dbReference>
<dbReference type="PANTHER" id="PTHR47186">
    <property type="entry name" value="LEUCINE-RICH REPEAT-CONTAINING PROTEIN 57"/>
    <property type="match status" value="1"/>
</dbReference>
<dbReference type="InterPro" id="IPR055414">
    <property type="entry name" value="LRR_R13L4/SHOC2-like"/>
</dbReference>
<organism evidence="3 4">
    <name type="scientific">Rubus argutus</name>
    <name type="common">Southern blackberry</name>
    <dbReference type="NCBI Taxonomy" id="59490"/>
    <lineage>
        <taxon>Eukaryota</taxon>
        <taxon>Viridiplantae</taxon>
        <taxon>Streptophyta</taxon>
        <taxon>Embryophyta</taxon>
        <taxon>Tracheophyta</taxon>
        <taxon>Spermatophyta</taxon>
        <taxon>Magnoliopsida</taxon>
        <taxon>eudicotyledons</taxon>
        <taxon>Gunneridae</taxon>
        <taxon>Pentapetalae</taxon>
        <taxon>rosids</taxon>
        <taxon>fabids</taxon>
        <taxon>Rosales</taxon>
        <taxon>Rosaceae</taxon>
        <taxon>Rosoideae</taxon>
        <taxon>Rosoideae incertae sedis</taxon>
        <taxon>Rubus</taxon>
    </lineage>
</organism>
<proteinExistence type="predicted"/>
<dbReference type="Proteomes" id="UP001457282">
    <property type="component" value="Unassembled WGS sequence"/>
</dbReference>
<keyword evidence="4" id="KW-1185">Reference proteome</keyword>
<evidence type="ECO:0000313" key="4">
    <source>
        <dbReference type="Proteomes" id="UP001457282"/>
    </source>
</evidence>
<evidence type="ECO:0000259" key="2">
    <source>
        <dbReference type="Pfam" id="PF23598"/>
    </source>
</evidence>
<keyword evidence="1" id="KW-0677">Repeat</keyword>
<comment type="caution">
    <text evidence="3">The sequence shown here is derived from an EMBL/GenBank/DDBJ whole genome shotgun (WGS) entry which is preliminary data.</text>
</comment>
<evidence type="ECO:0000256" key="1">
    <source>
        <dbReference type="ARBA" id="ARBA00022737"/>
    </source>
</evidence>
<dbReference type="InterPro" id="IPR032675">
    <property type="entry name" value="LRR_dom_sf"/>
</dbReference>
<dbReference type="Pfam" id="PF23598">
    <property type="entry name" value="LRR_14"/>
    <property type="match status" value="1"/>
</dbReference>
<dbReference type="SUPFAM" id="SSF52058">
    <property type="entry name" value="L domain-like"/>
    <property type="match status" value="1"/>
</dbReference>
<feature type="domain" description="Disease resistance R13L4/SHOC-2-like LRR" evidence="2">
    <location>
        <begin position="28"/>
        <end position="232"/>
    </location>
</feature>
<evidence type="ECO:0000313" key="3">
    <source>
        <dbReference type="EMBL" id="KAK9949246.1"/>
    </source>
</evidence>
<name>A0AAW1YKY4_RUBAR</name>
<dbReference type="Gene3D" id="3.80.10.10">
    <property type="entry name" value="Ribonuclease Inhibitor"/>
    <property type="match status" value="1"/>
</dbReference>
<protein>
    <recommendedName>
        <fullName evidence="2">Disease resistance R13L4/SHOC-2-like LRR domain-containing protein</fullName>
    </recommendedName>
</protein>
<accession>A0AAW1YKY4</accession>
<dbReference type="AlphaFoldDB" id="A0AAW1YKY4"/>